<feature type="compositionally biased region" description="Polar residues" evidence="1">
    <location>
        <begin position="108"/>
        <end position="118"/>
    </location>
</feature>
<evidence type="ECO:0000256" key="1">
    <source>
        <dbReference type="SAM" id="MobiDB-lite"/>
    </source>
</evidence>
<gene>
    <name evidence="2" type="ORF">CDEB00056_LOCUS17789</name>
</gene>
<organism evidence="2">
    <name type="scientific">Chaetoceros debilis</name>
    <dbReference type="NCBI Taxonomy" id="122233"/>
    <lineage>
        <taxon>Eukaryota</taxon>
        <taxon>Sar</taxon>
        <taxon>Stramenopiles</taxon>
        <taxon>Ochrophyta</taxon>
        <taxon>Bacillariophyta</taxon>
        <taxon>Coscinodiscophyceae</taxon>
        <taxon>Chaetocerotophycidae</taxon>
        <taxon>Chaetocerotales</taxon>
        <taxon>Chaetocerotaceae</taxon>
        <taxon>Chaetoceros</taxon>
    </lineage>
</organism>
<reference evidence="2" key="1">
    <citation type="submission" date="2021-01" db="EMBL/GenBank/DDBJ databases">
        <authorList>
            <person name="Corre E."/>
            <person name="Pelletier E."/>
            <person name="Niang G."/>
            <person name="Scheremetjew M."/>
            <person name="Finn R."/>
            <person name="Kale V."/>
            <person name="Holt S."/>
            <person name="Cochrane G."/>
            <person name="Meng A."/>
            <person name="Brown T."/>
            <person name="Cohen L."/>
        </authorList>
    </citation>
    <scope>NUCLEOTIDE SEQUENCE</scope>
    <source>
        <strain evidence="2">MM31A-1</strain>
    </source>
</reference>
<dbReference type="AlphaFoldDB" id="A0A7S3QD81"/>
<protein>
    <submittedName>
        <fullName evidence="2">Uncharacterized protein</fullName>
    </submittedName>
</protein>
<dbReference type="EMBL" id="HBIO01023147">
    <property type="protein sequence ID" value="CAE0472936.1"/>
    <property type="molecule type" value="Transcribed_RNA"/>
</dbReference>
<accession>A0A7S3QD81</accession>
<sequence>MNESISSELESIPENSDSLTCTTHQKVGQNSGFVGIISSISGNTNCVRWEMGDRIQSEDSFAYGDIATLQSDILDEQREPSEIGYRKHLFEETRTLSTTCTGTTGSSDWSRSSNNTYHLQRKSDSGRKAAVTSNSPCSSHENMLMCGTLSGIARSNTVYTTPSIIHENDREQEESLAMGIEPEAVHRSEFLYSLSKEKQVEGRRRREAIALVSYERNRIPTVEDFGTIPLSRACDIYYRGMRVIQDRNMWVTERQREKLRHEDQNHYFKLAKGAFAYCPDPKLQTSTNILHSEFPGPRNMKLPLSRAHDMYDKSLKIIHAKNEWIAAFHANVASRQKTWKKIPLSRANDMYEKSLRVIHAKNLRISHCVNEGQSYARKTIPLSRAAEMYEKSIKYIHRKYQRLSEVRRVQKKEENNEASVPRNCLIIPVSKVGQLHYRGIKCQKGNKALAQGLESTQKEMTKIRKQKKKRKSKSPVGKTIESTKEKNKSEDDDNDDESAKNVRNLTTMTTASSGTSLGTIISRRCSNEDDYTLRPRYSMTSDEQSFISRANDLYETSLKLIHNRFYEEDERIELQVLDEPSSISSSNNAIQEPDQLDEVCH</sequence>
<feature type="compositionally biased region" description="Polar residues" evidence="1">
    <location>
        <begin position="581"/>
        <end position="590"/>
    </location>
</feature>
<evidence type="ECO:0000313" key="2">
    <source>
        <dbReference type="EMBL" id="CAE0472936.1"/>
    </source>
</evidence>
<feature type="region of interest" description="Disordered" evidence="1">
    <location>
        <begin position="578"/>
        <end position="601"/>
    </location>
</feature>
<name>A0A7S3QD81_9STRA</name>
<feature type="region of interest" description="Disordered" evidence="1">
    <location>
        <begin position="453"/>
        <end position="508"/>
    </location>
</feature>
<feature type="compositionally biased region" description="Basic residues" evidence="1">
    <location>
        <begin position="463"/>
        <end position="473"/>
    </location>
</feature>
<feature type="region of interest" description="Disordered" evidence="1">
    <location>
        <begin position="101"/>
        <end position="135"/>
    </location>
</feature>
<proteinExistence type="predicted"/>